<evidence type="ECO:0000256" key="1">
    <source>
        <dbReference type="SAM" id="MobiDB-lite"/>
    </source>
</evidence>
<dbReference type="PANTHER" id="PTHR36159">
    <property type="entry name" value="PROTEIN CBG23766"/>
    <property type="match status" value="1"/>
</dbReference>
<dbReference type="AlphaFoldDB" id="A0A2B4RRD3"/>
<dbReference type="Proteomes" id="UP000225706">
    <property type="component" value="Unassembled WGS sequence"/>
</dbReference>
<proteinExistence type="predicted"/>
<dbReference type="EMBL" id="LSMT01000392">
    <property type="protein sequence ID" value="PFX18802.1"/>
    <property type="molecule type" value="Genomic_DNA"/>
</dbReference>
<feature type="region of interest" description="Disordered" evidence="1">
    <location>
        <begin position="641"/>
        <end position="703"/>
    </location>
</feature>
<organism evidence="2 3">
    <name type="scientific">Stylophora pistillata</name>
    <name type="common">Smooth cauliflower coral</name>
    <dbReference type="NCBI Taxonomy" id="50429"/>
    <lineage>
        <taxon>Eukaryota</taxon>
        <taxon>Metazoa</taxon>
        <taxon>Cnidaria</taxon>
        <taxon>Anthozoa</taxon>
        <taxon>Hexacorallia</taxon>
        <taxon>Scleractinia</taxon>
        <taxon>Astrocoeniina</taxon>
        <taxon>Pocilloporidae</taxon>
        <taxon>Stylophora</taxon>
    </lineage>
</organism>
<reference evidence="3" key="1">
    <citation type="journal article" date="2017" name="bioRxiv">
        <title>Comparative analysis of the genomes of Stylophora pistillata and Acropora digitifera provides evidence for extensive differences between species of corals.</title>
        <authorList>
            <person name="Voolstra C.R."/>
            <person name="Li Y."/>
            <person name="Liew Y.J."/>
            <person name="Baumgarten S."/>
            <person name="Zoccola D."/>
            <person name="Flot J.-F."/>
            <person name="Tambutte S."/>
            <person name="Allemand D."/>
            <person name="Aranda M."/>
        </authorList>
    </citation>
    <scope>NUCLEOTIDE SEQUENCE [LARGE SCALE GENOMIC DNA]</scope>
</reference>
<accession>A0A2B4RRD3</accession>
<protein>
    <submittedName>
        <fullName evidence="2">Uncharacterized protein</fullName>
    </submittedName>
</protein>
<gene>
    <name evidence="2" type="ORF">AWC38_SpisGene16812</name>
</gene>
<evidence type="ECO:0000313" key="3">
    <source>
        <dbReference type="Proteomes" id="UP000225706"/>
    </source>
</evidence>
<comment type="caution">
    <text evidence="2">The sequence shown here is derived from an EMBL/GenBank/DDBJ whole genome shotgun (WGS) entry which is preliminary data.</text>
</comment>
<evidence type="ECO:0000313" key="2">
    <source>
        <dbReference type="EMBL" id="PFX18802.1"/>
    </source>
</evidence>
<name>A0A2B4RRD3_STYPI</name>
<keyword evidence="3" id="KW-1185">Reference proteome</keyword>
<sequence length="720" mass="79636">MSQMRTTKYAKAYEYYSYELDTPLQAAPANNNNQTKTGYKFTVDTSSASESAPDWYNAFLEIDLKINKKANGANYAVTDAAAIINGGFSVIQDVKISFDGTRVLDLPAANHAVNIKNLTEMSDEHAKKVGPRQFFYKDTATGAVIQKYATLNLDGNAQNIAPTDNANYSEGFTKRQILLASGNENNIHLPLNRFGFFESMEEELAPNGRVSIEVRLESDDNVLFRSNAAAEGRYIITKLRLWVPIIKFNAQGLKKYLEEYLKPHTWSYLREEIVASDPLRQASGTFRITNAVKQPRHVFVWIVNANKFSDQEQNPLLFNTYNIADQKYLTKAQLRVQNGERYPDQQLDPNSEKTRAWLALQGYSKFATSSQLFGPAIDLKQFQDRYGILYFDLTKQTPELLTRTTGLEFEYSLDGATNADYYIYALVLNNEEVSIETIIMTTYYPYGVALSEGQRKKLAKAYASHSAITLRLSHNELSGPDEMMLTKTQLNRIKKAAAGGKGVDLKISKTQIRKVAQQGGSLFSSLLALGSKVLPKVIPTVTKFATKALPGLATGALTSVGNFVTDKVLGAGLVPNDKIQQLIAYKHLLTDKQKRDIITALQSGGDLKIKLTKRQQSGGFLGTLLASIGIPLVLKALTGSGHSKKGRGLQNRRPGGKNGGALQNRPYWEGGPQPSPWFPSQFDGPVTVGRGRGQKKQKGEGLLLGENSPLKGIPILEEIF</sequence>
<dbReference type="PANTHER" id="PTHR36159:SF1">
    <property type="entry name" value="RETROVIRUS-RELATED POL POLYPROTEIN FROM TRANSPOSON 412-LIKE PROTEIN"/>
    <property type="match status" value="1"/>
</dbReference>